<dbReference type="RefSeq" id="WP_200246110.1">
    <property type="nucleotide sequence ID" value="NZ_NRRY01000027.1"/>
</dbReference>
<feature type="active site" description="For GATase activity" evidence="8">
    <location>
        <position position="2"/>
    </location>
</feature>
<dbReference type="InterPro" id="IPR051786">
    <property type="entry name" value="ASN_synthetase/amidase"/>
</dbReference>
<dbReference type="InterPro" id="IPR014729">
    <property type="entry name" value="Rossmann-like_a/b/a_fold"/>
</dbReference>
<dbReference type="EMBL" id="NRRY01000027">
    <property type="protein sequence ID" value="MBK1619875.1"/>
    <property type="molecule type" value="Genomic_DNA"/>
</dbReference>
<evidence type="ECO:0000256" key="8">
    <source>
        <dbReference type="PIRSR" id="PIRSR001589-1"/>
    </source>
</evidence>
<feature type="binding site" evidence="9">
    <location>
        <position position="100"/>
    </location>
    <ligand>
        <name>L-glutamine</name>
        <dbReference type="ChEBI" id="CHEBI:58359"/>
    </ligand>
</feature>
<dbReference type="CDD" id="cd00712">
    <property type="entry name" value="AsnB"/>
    <property type="match status" value="1"/>
</dbReference>
<dbReference type="Gene3D" id="3.60.20.10">
    <property type="entry name" value="Glutamine Phosphoribosylpyrophosphate, subunit 1, domain 1"/>
    <property type="match status" value="1"/>
</dbReference>
<dbReference type="PROSITE" id="PS51278">
    <property type="entry name" value="GATASE_TYPE_2"/>
    <property type="match status" value="1"/>
</dbReference>
<comment type="pathway">
    <text evidence="1">Amino-acid biosynthesis; L-asparagine biosynthesis; L-asparagine from L-aspartate (L-Gln route): step 1/1.</text>
</comment>
<evidence type="ECO:0000259" key="11">
    <source>
        <dbReference type="PROSITE" id="PS51278"/>
    </source>
</evidence>
<keyword evidence="5 9" id="KW-0067">ATP-binding</keyword>
<reference evidence="12 13" key="1">
    <citation type="journal article" date="2020" name="Microorganisms">
        <title>Osmotic Adaptation and Compatible Solute Biosynthesis of Phototrophic Bacteria as Revealed from Genome Analyses.</title>
        <authorList>
            <person name="Imhoff J.F."/>
            <person name="Rahn T."/>
            <person name="Kunzel S."/>
            <person name="Keller A."/>
            <person name="Neulinger S.C."/>
        </authorList>
    </citation>
    <scope>NUCLEOTIDE SEQUENCE [LARGE SCALE GENOMIC DNA]</scope>
    <source>
        <strain evidence="12 13">DSM 25653</strain>
    </source>
</reference>
<dbReference type="Pfam" id="PF00733">
    <property type="entry name" value="Asn_synthase"/>
    <property type="match status" value="1"/>
</dbReference>
<evidence type="ECO:0000256" key="3">
    <source>
        <dbReference type="ARBA" id="ARBA00012737"/>
    </source>
</evidence>
<dbReference type="PIRSF" id="PIRSF001589">
    <property type="entry name" value="Asn_synthetase_glu-h"/>
    <property type="match status" value="1"/>
</dbReference>
<dbReference type="CDD" id="cd01991">
    <property type="entry name" value="Asn_synthase_B_C"/>
    <property type="match status" value="1"/>
</dbReference>
<dbReference type="GO" id="GO:0004066">
    <property type="term" value="F:asparagine synthase (glutamine-hydrolyzing) activity"/>
    <property type="evidence" value="ECO:0007669"/>
    <property type="project" value="UniProtKB-EC"/>
</dbReference>
<organism evidence="12 13">
    <name type="scientific">Lamprobacter modestohalophilus</name>
    <dbReference type="NCBI Taxonomy" id="1064514"/>
    <lineage>
        <taxon>Bacteria</taxon>
        <taxon>Pseudomonadati</taxon>
        <taxon>Pseudomonadota</taxon>
        <taxon>Gammaproteobacteria</taxon>
        <taxon>Chromatiales</taxon>
        <taxon>Chromatiaceae</taxon>
        <taxon>Lamprobacter</taxon>
    </lineage>
</organism>
<keyword evidence="4 9" id="KW-0547">Nucleotide-binding</keyword>
<protein>
    <recommendedName>
        <fullName evidence="3">asparagine synthase (glutamine-hydrolyzing)</fullName>
        <ecNumber evidence="3">6.3.5.4</ecNumber>
    </recommendedName>
</protein>
<keyword evidence="6 8" id="KW-0315">Glutamine amidotransferase</keyword>
<evidence type="ECO:0000256" key="9">
    <source>
        <dbReference type="PIRSR" id="PIRSR001589-2"/>
    </source>
</evidence>
<evidence type="ECO:0000313" key="13">
    <source>
        <dbReference type="Proteomes" id="UP001138768"/>
    </source>
</evidence>
<evidence type="ECO:0000256" key="5">
    <source>
        <dbReference type="ARBA" id="ARBA00022840"/>
    </source>
</evidence>
<comment type="similarity">
    <text evidence="2">Belongs to the asparagine synthetase family.</text>
</comment>
<keyword evidence="8" id="KW-0061">Asparagine biosynthesis</keyword>
<gene>
    <name evidence="12" type="primary">asnB</name>
    <name evidence="12" type="ORF">CKO42_15775</name>
</gene>
<dbReference type="Pfam" id="PF13537">
    <property type="entry name" value="GATase_7"/>
    <property type="match status" value="1"/>
</dbReference>
<evidence type="ECO:0000256" key="10">
    <source>
        <dbReference type="PIRSR" id="PIRSR001589-3"/>
    </source>
</evidence>
<dbReference type="EC" id="6.3.5.4" evidence="3"/>
<evidence type="ECO:0000256" key="6">
    <source>
        <dbReference type="ARBA" id="ARBA00022962"/>
    </source>
</evidence>
<dbReference type="InterPro" id="IPR033738">
    <property type="entry name" value="AsnB_N"/>
</dbReference>
<dbReference type="SUPFAM" id="SSF52402">
    <property type="entry name" value="Adenine nucleotide alpha hydrolases-like"/>
    <property type="match status" value="1"/>
</dbReference>
<dbReference type="Gene3D" id="3.40.50.620">
    <property type="entry name" value="HUPs"/>
    <property type="match status" value="1"/>
</dbReference>
<feature type="binding site" evidence="9">
    <location>
        <position position="289"/>
    </location>
    <ligand>
        <name>ATP</name>
        <dbReference type="ChEBI" id="CHEBI:30616"/>
    </ligand>
</feature>
<dbReference type="SUPFAM" id="SSF56235">
    <property type="entry name" value="N-terminal nucleophile aminohydrolases (Ntn hydrolases)"/>
    <property type="match status" value="1"/>
</dbReference>
<evidence type="ECO:0000256" key="4">
    <source>
        <dbReference type="ARBA" id="ARBA00022741"/>
    </source>
</evidence>
<proteinExistence type="inferred from homology"/>
<dbReference type="GO" id="GO:0005524">
    <property type="term" value="F:ATP binding"/>
    <property type="evidence" value="ECO:0007669"/>
    <property type="project" value="UniProtKB-KW"/>
</dbReference>
<dbReference type="AlphaFoldDB" id="A0A9X1B4V5"/>
<dbReference type="PANTHER" id="PTHR43284">
    <property type="entry name" value="ASPARAGINE SYNTHETASE (GLUTAMINE-HYDROLYZING)"/>
    <property type="match status" value="1"/>
</dbReference>
<dbReference type="GO" id="GO:0006529">
    <property type="term" value="P:asparagine biosynthetic process"/>
    <property type="evidence" value="ECO:0007669"/>
    <property type="project" value="UniProtKB-KW"/>
</dbReference>
<dbReference type="InterPro" id="IPR017932">
    <property type="entry name" value="GATase_2_dom"/>
</dbReference>
<sequence>MCGICGSYHYAEDTPASPQVLAAMLDVIEHRGPDDEGYFVHQGVALGMRRLSIIDLETGRQPLFNEDRSLTLVFNGEIYNYQALRQRLQRAGHRFRSAGDGEVIVHLYEEHGEACVDYLRGMFAFAIWDARRQRLFLARDRMGIKPLYYADTGKRLLFGSEIKSILQDPEIERRPDPQAMSEYLSLRYVPAPATLFEQVQALPPGFTATVDAKGMRLRRYWDISYQPNPLLDTEEAALEALEPMFRESVRLRLMSDVPFGAFLSGGVDSSAVVAVMSEFLNEPVKTYAVGYEDDGTERFSELPFAREVSRQYGTDHHEVMLRSEDFVNLSEQVIWHLDQPIADAALVAYHRVCAAAAEDVKMVLTGEGGDELFAGYGRYAGERLAPLFGALPPSIAQLTATASRALPGLRRPKLMLQALTYRDEGQRLRNWFPLFDDRRKPSLLSHDFRALLADQLSGPAFHEHLARTDADGSLHRMLYVDNKVYLPDCLLARGDKLSMASSLEARVPFLDHSLVELAASLPAEFKLKGLTRKHLLKRLCAKWLPDRILHRKKEGFPVPVGVWLRGSARAFARDLLSPDLIARRGLFDTRFVSRLLDEHDRGAEDHTSMIVGLINLELWHRLYIDRAPSVMQQPVQQRAA</sequence>
<name>A0A9X1B4V5_9GAMM</name>
<evidence type="ECO:0000256" key="2">
    <source>
        <dbReference type="ARBA" id="ARBA00005752"/>
    </source>
</evidence>
<feature type="site" description="Important for beta-aspartyl-AMP intermediate formation" evidence="10">
    <location>
        <position position="367"/>
    </location>
</feature>
<accession>A0A9X1B4V5</accession>
<feature type="domain" description="Glutamine amidotransferase type-2" evidence="11">
    <location>
        <begin position="2"/>
        <end position="213"/>
    </location>
</feature>
<evidence type="ECO:0000256" key="1">
    <source>
        <dbReference type="ARBA" id="ARBA00005187"/>
    </source>
</evidence>
<dbReference type="GO" id="GO:0005829">
    <property type="term" value="C:cytosol"/>
    <property type="evidence" value="ECO:0007669"/>
    <property type="project" value="TreeGrafter"/>
</dbReference>
<dbReference type="InterPro" id="IPR006426">
    <property type="entry name" value="Asn_synth_AEB"/>
</dbReference>
<evidence type="ECO:0000256" key="7">
    <source>
        <dbReference type="ARBA" id="ARBA00048741"/>
    </source>
</evidence>
<keyword evidence="8" id="KW-0028">Amino-acid biosynthesis</keyword>
<comment type="catalytic activity">
    <reaction evidence="7">
        <text>L-aspartate + L-glutamine + ATP + H2O = L-asparagine + L-glutamate + AMP + diphosphate + H(+)</text>
        <dbReference type="Rhea" id="RHEA:12228"/>
        <dbReference type="ChEBI" id="CHEBI:15377"/>
        <dbReference type="ChEBI" id="CHEBI:15378"/>
        <dbReference type="ChEBI" id="CHEBI:29985"/>
        <dbReference type="ChEBI" id="CHEBI:29991"/>
        <dbReference type="ChEBI" id="CHEBI:30616"/>
        <dbReference type="ChEBI" id="CHEBI:33019"/>
        <dbReference type="ChEBI" id="CHEBI:58048"/>
        <dbReference type="ChEBI" id="CHEBI:58359"/>
        <dbReference type="ChEBI" id="CHEBI:456215"/>
        <dbReference type="EC" id="6.3.5.4"/>
    </reaction>
</comment>
<keyword evidence="13" id="KW-1185">Reference proteome</keyword>
<comment type="caution">
    <text evidence="12">The sequence shown here is derived from an EMBL/GenBank/DDBJ whole genome shotgun (WGS) entry which is preliminary data.</text>
</comment>
<dbReference type="NCBIfam" id="TIGR01536">
    <property type="entry name" value="asn_synth_AEB"/>
    <property type="match status" value="1"/>
</dbReference>
<evidence type="ECO:0000313" key="12">
    <source>
        <dbReference type="EMBL" id="MBK1619875.1"/>
    </source>
</evidence>
<dbReference type="PANTHER" id="PTHR43284:SF1">
    <property type="entry name" value="ASPARAGINE SYNTHETASE"/>
    <property type="match status" value="1"/>
</dbReference>
<dbReference type="InterPro" id="IPR001962">
    <property type="entry name" value="Asn_synthase"/>
</dbReference>
<dbReference type="InterPro" id="IPR029055">
    <property type="entry name" value="Ntn_hydrolases_N"/>
</dbReference>
<dbReference type="Proteomes" id="UP001138768">
    <property type="component" value="Unassembled WGS sequence"/>
</dbReference>